<feature type="transmembrane region" description="Helical" evidence="1">
    <location>
        <begin position="155"/>
        <end position="175"/>
    </location>
</feature>
<comment type="caution">
    <text evidence="3">The sequence shown here is derived from an EMBL/GenBank/DDBJ whole genome shotgun (WGS) entry which is preliminary data.</text>
</comment>
<dbReference type="GO" id="GO:0016286">
    <property type="term" value="F:small conductance calcium-activated potassium channel activity"/>
    <property type="evidence" value="ECO:0007669"/>
    <property type="project" value="InterPro"/>
</dbReference>
<organism evidence="3 4">
    <name type="scientific">Adineta steineri</name>
    <dbReference type="NCBI Taxonomy" id="433720"/>
    <lineage>
        <taxon>Eukaryota</taxon>
        <taxon>Metazoa</taxon>
        <taxon>Spiralia</taxon>
        <taxon>Gnathifera</taxon>
        <taxon>Rotifera</taxon>
        <taxon>Eurotatoria</taxon>
        <taxon>Bdelloidea</taxon>
        <taxon>Adinetida</taxon>
        <taxon>Adinetidae</taxon>
        <taxon>Adineta</taxon>
    </lineage>
</organism>
<keyword evidence="1" id="KW-0472">Membrane</keyword>
<dbReference type="InterPro" id="IPR015449">
    <property type="entry name" value="K_chnl_Ca-activ_SK"/>
</dbReference>
<feature type="domain" description="Potassium channel" evidence="2">
    <location>
        <begin position="271"/>
        <end position="349"/>
    </location>
</feature>
<feature type="transmembrane region" description="Helical" evidence="1">
    <location>
        <begin position="262"/>
        <end position="281"/>
    </location>
</feature>
<dbReference type="EMBL" id="CAJNOE010000410">
    <property type="protein sequence ID" value="CAF1201682.1"/>
    <property type="molecule type" value="Genomic_DNA"/>
</dbReference>
<keyword evidence="1" id="KW-1133">Transmembrane helix</keyword>
<feature type="transmembrane region" description="Helical" evidence="1">
    <location>
        <begin position="116"/>
        <end position="134"/>
    </location>
</feature>
<dbReference type="PRINTS" id="PR00169">
    <property type="entry name" value="KCHANNEL"/>
</dbReference>
<reference evidence="3" key="1">
    <citation type="submission" date="2021-02" db="EMBL/GenBank/DDBJ databases">
        <authorList>
            <person name="Nowell W R."/>
        </authorList>
    </citation>
    <scope>NUCLEOTIDE SEQUENCE</scope>
</reference>
<dbReference type="Pfam" id="PF03530">
    <property type="entry name" value="SK_channel"/>
    <property type="match status" value="1"/>
</dbReference>
<dbReference type="Gene3D" id="1.10.287.70">
    <property type="match status" value="2"/>
</dbReference>
<gene>
    <name evidence="3" type="ORF">IZO911_LOCUS28649</name>
</gene>
<keyword evidence="1" id="KW-0812">Transmembrane</keyword>
<feature type="transmembrane region" description="Helical" evidence="1">
    <location>
        <begin position="76"/>
        <end position="96"/>
    </location>
</feature>
<dbReference type="SUPFAM" id="SSF81324">
    <property type="entry name" value="Voltage-gated potassium channels"/>
    <property type="match status" value="1"/>
</dbReference>
<proteinExistence type="predicted"/>
<feature type="transmembrane region" description="Helical" evidence="1">
    <location>
        <begin position="202"/>
        <end position="221"/>
    </location>
</feature>
<accession>A0A814WFG9</accession>
<evidence type="ECO:0000313" key="4">
    <source>
        <dbReference type="Proteomes" id="UP000663860"/>
    </source>
</evidence>
<feature type="transmembrane region" description="Helical" evidence="1">
    <location>
        <begin position="325"/>
        <end position="346"/>
    </location>
</feature>
<dbReference type="AlphaFoldDB" id="A0A814WFG9"/>
<dbReference type="SUPFAM" id="SSF101898">
    <property type="entry name" value="NHL repeat"/>
    <property type="match status" value="1"/>
</dbReference>
<dbReference type="PANTHER" id="PTHR10153">
    <property type="entry name" value="SMALL CONDUCTANCE CALCIUM-ACTIVATED POTASSIUM CHANNEL"/>
    <property type="match status" value="1"/>
</dbReference>
<evidence type="ECO:0000313" key="3">
    <source>
        <dbReference type="EMBL" id="CAF1201682.1"/>
    </source>
</evidence>
<evidence type="ECO:0000256" key="1">
    <source>
        <dbReference type="SAM" id="Phobius"/>
    </source>
</evidence>
<dbReference type="InterPro" id="IPR013099">
    <property type="entry name" value="K_chnl_dom"/>
</dbReference>
<dbReference type="Proteomes" id="UP000663860">
    <property type="component" value="Unassembled WGS sequence"/>
</dbReference>
<sequence>MALEQDPKQPLINPFDRKESFYTEPIPTTVLDMIPHPLSNKRKVRRPVSIKPSETHAYMSNLSERLSARKYLHRRLAFVSDLTCGISMLGIILMIIENEITFDQICDRDTPTSWYIKMILTSTTIILVVLILVYHRLELALYSVNNCIEDWRVGITFKKIMFILLEVIICFIHPIPLDYPTESHMQELDAKNNVTTTAGHPLSYIPLDVALGLPMFLRLYLLCRCIVYHSQLVRNAASRSFGYLNQVKINFSFLTRIYLQQWPTRCLLVICIMSFLIGSWALRACNFKPSTDDHFPMSDAMWLFTVTFTSLGYGDLIASTHCGRIVAGMVSFYGLFASALIIAVLAQKLMLDRSEKYVHSFVLNTQLTKERQQQSANIIKFALQLWMQPLCAVDTCKRKCRGICCCCGKYLCLDHFKEHDDGINSQVTPLGDQLNEIADEFSKIVVDDIIVHCRQVLDKWRDDSRKTIDLFYQEKCKELEERCIQRVNDQQKQIDNTKVKINDLIREKEATYEDIPLLTTIVNDIERDVNRFKEEGIIVDTNPLIINKKGLIYIEEWSLDEVDLPNISFPYEEIGCSIYVLASNNRFLLLVQNSNLCLFDRDLNHVKKYSWEHDIICDICWSSTLNIFILVTDKDGIFLVDENLTSIKSIETIEKKNWLSCTCSNSSLFVTTNSKGSDIFQFNVLSSFNLTKQWKPETSCGIQEYIYSIANNNETLAMTIANTNTKEVRIDLRSSTTLDQLWSLDLCDTNEPGKLVSRVCPLRCDEWLVTDPNVSRLFHITKDGKIKESLDDKLKPMNAVLFGSNILAINTTKCVNFYRV</sequence>
<protein>
    <recommendedName>
        <fullName evidence="2">Potassium channel domain-containing protein</fullName>
    </recommendedName>
</protein>
<evidence type="ECO:0000259" key="2">
    <source>
        <dbReference type="Pfam" id="PF07885"/>
    </source>
</evidence>
<feature type="transmembrane region" description="Helical" evidence="1">
    <location>
        <begin position="301"/>
        <end position="318"/>
    </location>
</feature>
<dbReference type="GO" id="GO:0016020">
    <property type="term" value="C:membrane"/>
    <property type="evidence" value="ECO:0007669"/>
    <property type="project" value="InterPro"/>
</dbReference>
<name>A0A814WFG9_9BILA</name>
<dbReference type="Pfam" id="PF07885">
    <property type="entry name" value="Ion_trans_2"/>
    <property type="match status" value="1"/>
</dbReference>